<evidence type="ECO:0000313" key="2">
    <source>
        <dbReference type="Proteomes" id="UP000027770"/>
    </source>
</evidence>
<accession>A0AA40IUB2</accession>
<protein>
    <submittedName>
        <fullName evidence="1">Uncharacterized protein</fullName>
    </submittedName>
</protein>
<name>A0AA40IUB2_CLONO</name>
<dbReference type="EMBL" id="JENW01000062">
    <property type="protein sequence ID" value="KEI16394.1"/>
    <property type="molecule type" value="Genomic_DNA"/>
</dbReference>
<proteinExistence type="predicted"/>
<comment type="caution">
    <text evidence="1">The sequence shown here is derived from an EMBL/GenBank/DDBJ whole genome shotgun (WGS) entry which is preliminary data.</text>
</comment>
<evidence type="ECO:0000313" key="1">
    <source>
        <dbReference type="EMBL" id="KEI16394.1"/>
    </source>
</evidence>
<sequence length="182" mass="21358">MTILMFSIAFFIFKDSFYYSTIKKENQYFDIQSTIKEEIKIDFNILFMHIKDKRGYYSVKQWVFTDYDVVNLAYEDNTLIFDIKALGIRNDTVDSNIKVLEDLRIEFIIDLKQGNQGILVMDRQAGVKEILGKKIVDDSKTPISYLYKITSINDKNSLGINTENFFYEAKVSFLLEKIQINC</sequence>
<dbReference type="AlphaFoldDB" id="A0AA40IUB2"/>
<organism evidence="1 2">
    <name type="scientific">Clostridium novyi B str. ATCC 27606</name>
    <dbReference type="NCBI Taxonomy" id="1443123"/>
    <lineage>
        <taxon>Bacteria</taxon>
        <taxon>Bacillati</taxon>
        <taxon>Bacillota</taxon>
        <taxon>Clostridia</taxon>
        <taxon>Eubacteriales</taxon>
        <taxon>Clostridiaceae</taxon>
        <taxon>Clostridium</taxon>
    </lineage>
</organism>
<dbReference type="Proteomes" id="UP000027770">
    <property type="component" value="Unassembled WGS sequence"/>
</dbReference>
<gene>
    <name evidence="1" type="ORF">Z959_09880</name>
</gene>
<keyword evidence="2" id="KW-1185">Reference proteome</keyword>
<reference evidence="1 2" key="1">
    <citation type="submission" date="2014-02" db="EMBL/GenBank/DDBJ databases">
        <title>Plasmidome dynamics in the species complex Clostridium novyi sensu lato converts strains of independent lineages into distinctly different pathogens.</title>
        <authorList>
            <person name="Skarin H."/>
            <person name="Segerman B."/>
        </authorList>
    </citation>
    <scope>NUCLEOTIDE SEQUENCE [LARGE SCALE GENOMIC DNA]</scope>
    <source>
        <strain evidence="1 2">ATCC 27606</strain>
    </source>
</reference>
<dbReference type="RefSeq" id="WP_039232354.1">
    <property type="nucleotide sequence ID" value="NZ_JENW01000062.1"/>
</dbReference>